<evidence type="ECO:0000256" key="1">
    <source>
        <dbReference type="SAM" id="MobiDB-lite"/>
    </source>
</evidence>
<keyword evidence="3" id="KW-1185">Reference proteome</keyword>
<evidence type="ECO:0000313" key="3">
    <source>
        <dbReference type="Proteomes" id="UP000708208"/>
    </source>
</evidence>
<dbReference type="AlphaFoldDB" id="A0A8J2NU08"/>
<dbReference type="EMBL" id="CAJVCH010131084">
    <property type="protein sequence ID" value="CAG7726123.1"/>
    <property type="molecule type" value="Genomic_DNA"/>
</dbReference>
<feature type="compositionally biased region" description="Polar residues" evidence="1">
    <location>
        <begin position="28"/>
        <end position="42"/>
    </location>
</feature>
<protein>
    <submittedName>
        <fullName evidence="2">Uncharacterized protein</fullName>
    </submittedName>
</protein>
<accession>A0A8J2NU08</accession>
<feature type="region of interest" description="Disordered" evidence="1">
    <location>
        <begin position="1"/>
        <end position="42"/>
    </location>
</feature>
<reference evidence="2" key="1">
    <citation type="submission" date="2021-06" db="EMBL/GenBank/DDBJ databases">
        <authorList>
            <person name="Hodson N. C."/>
            <person name="Mongue J. A."/>
            <person name="Jaron S. K."/>
        </authorList>
    </citation>
    <scope>NUCLEOTIDE SEQUENCE</scope>
</reference>
<feature type="compositionally biased region" description="Low complexity" evidence="1">
    <location>
        <begin position="1"/>
        <end position="27"/>
    </location>
</feature>
<dbReference type="Proteomes" id="UP000708208">
    <property type="component" value="Unassembled WGS sequence"/>
</dbReference>
<gene>
    <name evidence="2" type="ORF">AFUS01_LOCUS15050</name>
</gene>
<proteinExistence type="predicted"/>
<sequence>SPETESSTTPSILETTTAAEKSTTTTTLEPLSQNEIQTDSLISQNNDSMKQLQLNMLWQLNLSTFDTILLIREAVCKEHFDPIGHTPRIIPIDFETKSSTLENELLQLEGQINQNQTIQQKVCPKLRNILGDSLRLSDIH</sequence>
<name>A0A8J2NU08_9HEXA</name>
<feature type="non-terminal residue" evidence="2">
    <location>
        <position position="1"/>
    </location>
</feature>
<comment type="caution">
    <text evidence="2">The sequence shown here is derived from an EMBL/GenBank/DDBJ whole genome shotgun (WGS) entry which is preliminary data.</text>
</comment>
<evidence type="ECO:0000313" key="2">
    <source>
        <dbReference type="EMBL" id="CAG7726123.1"/>
    </source>
</evidence>
<organism evidence="2 3">
    <name type="scientific">Allacma fusca</name>
    <dbReference type="NCBI Taxonomy" id="39272"/>
    <lineage>
        <taxon>Eukaryota</taxon>
        <taxon>Metazoa</taxon>
        <taxon>Ecdysozoa</taxon>
        <taxon>Arthropoda</taxon>
        <taxon>Hexapoda</taxon>
        <taxon>Collembola</taxon>
        <taxon>Symphypleona</taxon>
        <taxon>Sminthuridae</taxon>
        <taxon>Allacma</taxon>
    </lineage>
</organism>